<keyword evidence="1" id="KW-0732">Signal</keyword>
<reference evidence="2" key="2">
    <citation type="submission" date="2018-05" db="EMBL/GenBank/DDBJ databases">
        <title>OpunRS2 (Oryza punctata Reference Sequence Version 2).</title>
        <authorList>
            <person name="Zhang J."/>
            <person name="Kudrna D."/>
            <person name="Lee S."/>
            <person name="Talag J."/>
            <person name="Welchert J."/>
            <person name="Wing R.A."/>
        </authorList>
    </citation>
    <scope>NUCLEOTIDE SEQUENCE [LARGE SCALE GENOMIC DNA]</scope>
</reference>
<evidence type="ECO:0000313" key="2">
    <source>
        <dbReference type="EnsemblPlants" id="OPUNC06G03320.1"/>
    </source>
</evidence>
<keyword evidence="3" id="KW-1185">Reference proteome</keyword>
<dbReference type="EnsemblPlants" id="OPUNC06G03320.1">
    <property type="protein sequence ID" value="OPUNC06G03320.1"/>
    <property type="gene ID" value="OPUNC06G03320"/>
</dbReference>
<reference evidence="2" key="1">
    <citation type="submission" date="2015-04" db="UniProtKB">
        <authorList>
            <consortium name="EnsemblPlants"/>
        </authorList>
    </citation>
    <scope>IDENTIFICATION</scope>
</reference>
<organism evidence="2">
    <name type="scientific">Oryza punctata</name>
    <name type="common">Red rice</name>
    <dbReference type="NCBI Taxonomy" id="4537"/>
    <lineage>
        <taxon>Eukaryota</taxon>
        <taxon>Viridiplantae</taxon>
        <taxon>Streptophyta</taxon>
        <taxon>Embryophyta</taxon>
        <taxon>Tracheophyta</taxon>
        <taxon>Spermatophyta</taxon>
        <taxon>Magnoliopsida</taxon>
        <taxon>Liliopsida</taxon>
        <taxon>Poales</taxon>
        <taxon>Poaceae</taxon>
        <taxon>BOP clade</taxon>
        <taxon>Oryzoideae</taxon>
        <taxon>Oryzeae</taxon>
        <taxon>Oryzinae</taxon>
        <taxon>Oryza</taxon>
    </lineage>
</organism>
<evidence type="ECO:0000256" key="1">
    <source>
        <dbReference type="SAM" id="SignalP"/>
    </source>
</evidence>
<proteinExistence type="predicted"/>
<evidence type="ECO:0000313" key="3">
    <source>
        <dbReference type="Proteomes" id="UP000026962"/>
    </source>
</evidence>
<feature type="signal peptide" evidence="1">
    <location>
        <begin position="1"/>
        <end position="18"/>
    </location>
</feature>
<dbReference type="HOGENOM" id="CLU_1838403_0_0_1"/>
<dbReference type="Gramene" id="OPUNC06G03320.1">
    <property type="protein sequence ID" value="OPUNC06G03320.1"/>
    <property type="gene ID" value="OPUNC06G03320"/>
</dbReference>
<sequence>MIACYMFLLLQLLYLPQHLLLPTGDLLRLLLRERRRQHARIKPGDKLLHGLIHALPLPPRGGARHGLGADLDGVRRHGGLVPEQLAVLGEQVEHVVVDVVHGHLLPHEPAPLLADAPRRRRVGVAPVDGDPWWTRTCGSG</sequence>
<dbReference type="AlphaFoldDB" id="A0A0E0L7Z0"/>
<protein>
    <submittedName>
        <fullName evidence="2">Uncharacterized protein</fullName>
    </submittedName>
</protein>
<feature type="chain" id="PRO_5002366171" evidence="1">
    <location>
        <begin position="19"/>
        <end position="140"/>
    </location>
</feature>
<dbReference type="Proteomes" id="UP000026962">
    <property type="component" value="Chromosome 6"/>
</dbReference>
<accession>A0A0E0L7Z0</accession>
<name>A0A0E0L7Z0_ORYPU</name>